<evidence type="ECO:0000256" key="1">
    <source>
        <dbReference type="SAM" id="MobiDB-lite"/>
    </source>
</evidence>
<reference evidence="2" key="1">
    <citation type="submission" date="2020-02" db="EMBL/GenBank/DDBJ databases">
        <authorList>
            <person name="Meier V. D."/>
        </authorList>
    </citation>
    <scope>NUCLEOTIDE SEQUENCE</scope>
    <source>
        <strain evidence="2">AVDCRST_MAG03</strain>
    </source>
</reference>
<feature type="non-terminal residue" evidence="2">
    <location>
        <position position="79"/>
    </location>
</feature>
<feature type="non-terminal residue" evidence="2">
    <location>
        <position position="1"/>
    </location>
</feature>
<proteinExistence type="predicted"/>
<organism evidence="2">
    <name type="scientific">uncultured Rubrobacteraceae bacterium</name>
    <dbReference type="NCBI Taxonomy" id="349277"/>
    <lineage>
        <taxon>Bacteria</taxon>
        <taxon>Bacillati</taxon>
        <taxon>Actinomycetota</taxon>
        <taxon>Rubrobacteria</taxon>
        <taxon>Rubrobacterales</taxon>
        <taxon>Rubrobacteraceae</taxon>
        <taxon>environmental samples</taxon>
    </lineage>
</organism>
<evidence type="ECO:0000313" key="2">
    <source>
        <dbReference type="EMBL" id="CAA9414630.1"/>
    </source>
</evidence>
<dbReference type="AlphaFoldDB" id="A0A6J4PF68"/>
<dbReference type="EMBL" id="CADCUT010000131">
    <property type="protein sequence ID" value="CAA9414630.1"/>
    <property type="molecule type" value="Genomic_DNA"/>
</dbReference>
<feature type="compositionally biased region" description="Basic and acidic residues" evidence="1">
    <location>
        <begin position="69"/>
        <end position="79"/>
    </location>
</feature>
<feature type="region of interest" description="Disordered" evidence="1">
    <location>
        <begin position="41"/>
        <end position="79"/>
    </location>
</feature>
<sequence>EDQNFEFCVAGGGGHGGGLPGVRPVDVPVGLEQAGSLTCAARDAGGGLDGAHREPRRRDHRLAPHPGGRTRDGLPRHTL</sequence>
<name>A0A6J4PF68_9ACTN</name>
<accession>A0A6J4PF68</accession>
<protein>
    <submittedName>
        <fullName evidence="2">Uncharacterized protein</fullName>
    </submittedName>
</protein>
<gene>
    <name evidence="2" type="ORF">AVDCRST_MAG03-2110</name>
</gene>